<evidence type="ECO:0000313" key="8">
    <source>
        <dbReference type="EMBL" id="SPO43715.1"/>
    </source>
</evidence>
<dbReference type="EMBL" id="OOIQ01000002">
    <property type="protein sequence ID" value="SPO43715.1"/>
    <property type="molecule type" value="Genomic_DNA"/>
</dbReference>
<comment type="caution">
    <text evidence="8">The sequence shown here is derived from an EMBL/GenBank/DDBJ whole genome shotgun (WGS) entry which is preliminary data.</text>
</comment>
<dbReference type="GO" id="GO:0005789">
    <property type="term" value="C:endoplasmic reticulum membrane"/>
    <property type="evidence" value="ECO:0007669"/>
    <property type="project" value="UniProtKB-SubCell"/>
</dbReference>
<dbReference type="RefSeq" id="XP_014658665.1">
    <property type="nucleotide sequence ID" value="XM_014803179.1"/>
</dbReference>
<name>A0A5C3FIW9_PSEA2</name>
<evidence type="ECO:0000256" key="4">
    <source>
        <dbReference type="ARBA" id="ARBA00022989"/>
    </source>
</evidence>
<dbReference type="InterPro" id="IPR024512">
    <property type="entry name" value="Ser_palmitoyltrfase_ssu-like"/>
</dbReference>
<evidence type="ECO:0000313" key="9">
    <source>
        <dbReference type="Proteomes" id="UP000325008"/>
    </source>
</evidence>
<evidence type="ECO:0000256" key="1">
    <source>
        <dbReference type="ARBA" id="ARBA00004477"/>
    </source>
</evidence>
<dbReference type="Pfam" id="PF11779">
    <property type="entry name" value="SPT_ssu-like"/>
    <property type="match status" value="1"/>
</dbReference>
<gene>
    <name evidence="8" type="ORF">PSANT_01400</name>
</gene>
<comment type="subcellular location">
    <subcellularLocation>
        <location evidence="1">Endoplasmic reticulum membrane</location>
        <topology evidence="1">Multi-pass membrane protein</topology>
    </subcellularLocation>
</comment>
<accession>A0A5C3FIW9</accession>
<dbReference type="OrthoDB" id="202672at2759"/>
<proteinExistence type="predicted"/>
<evidence type="ECO:0000256" key="3">
    <source>
        <dbReference type="ARBA" id="ARBA00022824"/>
    </source>
</evidence>
<reference evidence="8" key="1">
    <citation type="submission" date="2018-03" db="EMBL/GenBank/DDBJ databases">
        <authorList>
            <person name="Guldener U."/>
        </authorList>
    </citation>
    <scope>NUCLEOTIDE SEQUENCE [LARGE SCALE GENOMIC DNA]</scope>
    <source>
        <strain evidence="8">ATCC34888</strain>
    </source>
</reference>
<feature type="region of interest" description="Disordered" evidence="6">
    <location>
        <begin position="1"/>
        <end position="70"/>
    </location>
</feature>
<keyword evidence="3" id="KW-0256">Endoplasmic reticulum</keyword>
<feature type="transmembrane region" description="Helical" evidence="7">
    <location>
        <begin position="108"/>
        <end position="130"/>
    </location>
</feature>
<evidence type="ECO:0000256" key="5">
    <source>
        <dbReference type="ARBA" id="ARBA00023136"/>
    </source>
</evidence>
<sequence length="229" mass="24225">MPAKRKSTKAAASADHLHPASAAAASTTSKSKPTSGSSSSSSVSTVNGGGSSSSYAGTGKPARAARPDPYANSGRTWNPIKLIERALFRTYWNIEATFVLSMLEAWEVFLVIVVVFTLTALLWYSLIHYFPRHAQQVATRALYYVYGNSPPPQLAAAVTANATEAAANTANAAAAAQQGVLEKLVASTNQLWANLDPKDASLESNPELVDSLIANLNKLKHAIANKPDL</sequence>
<keyword evidence="5 7" id="KW-0472">Membrane</keyword>
<keyword evidence="9" id="KW-1185">Reference proteome</keyword>
<dbReference type="Proteomes" id="UP000325008">
    <property type="component" value="Unassembled WGS sequence"/>
</dbReference>
<evidence type="ECO:0000256" key="6">
    <source>
        <dbReference type="SAM" id="MobiDB-lite"/>
    </source>
</evidence>
<feature type="compositionally biased region" description="Low complexity" evidence="6">
    <location>
        <begin position="9"/>
        <end position="46"/>
    </location>
</feature>
<evidence type="ECO:0000256" key="2">
    <source>
        <dbReference type="ARBA" id="ARBA00022692"/>
    </source>
</evidence>
<dbReference type="AlphaFoldDB" id="A0A5C3FIW9"/>
<protein>
    <submittedName>
        <fullName evidence="8">Uncharacterized protein</fullName>
    </submittedName>
</protein>
<organism evidence="8 9">
    <name type="scientific">Pseudozyma antarctica</name>
    <name type="common">Yeast</name>
    <name type="synonym">Candida antarctica</name>
    <dbReference type="NCBI Taxonomy" id="84753"/>
    <lineage>
        <taxon>Eukaryota</taxon>
        <taxon>Fungi</taxon>
        <taxon>Dikarya</taxon>
        <taxon>Basidiomycota</taxon>
        <taxon>Ustilaginomycotina</taxon>
        <taxon>Ustilaginomycetes</taxon>
        <taxon>Ustilaginales</taxon>
        <taxon>Ustilaginaceae</taxon>
        <taxon>Moesziomyces</taxon>
    </lineage>
</organism>
<keyword evidence="2 7" id="KW-0812">Transmembrane</keyword>
<evidence type="ECO:0000256" key="7">
    <source>
        <dbReference type="SAM" id="Phobius"/>
    </source>
</evidence>
<keyword evidence="4 7" id="KW-1133">Transmembrane helix</keyword>